<feature type="active site" evidence="2">
    <location>
        <position position="286"/>
    </location>
</feature>
<feature type="compositionally biased region" description="Low complexity" evidence="3">
    <location>
        <begin position="428"/>
        <end position="465"/>
    </location>
</feature>
<dbReference type="Proteomes" id="UP000829685">
    <property type="component" value="Unassembled WGS sequence"/>
</dbReference>
<evidence type="ECO:0000256" key="4">
    <source>
        <dbReference type="SAM" id="SignalP"/>
    </source>
</evidence>
<dbReference type="PANTHER" id="PTHR47966:SF65">
    <property type="entry name" value="ASPARTIC-TYPE ENDOPEPTIDASE"/>
    <property type="match status" value="1"/>
</dbReference>
<dbReference type="PROSITE" id="PS51767">
    <property type="entry name" value="PEPTIDASE_A1"/>
    <property type="match status" value="1"/>
</dbReference>
<comment type="caution">
    <text evidence="6">The sequence shown here is derived from an EMBL/GenBank/DDBJ whole genome shotgun (WGS) entry which is preliminary data.</text>
</comment>
<sequence length="493" mass="51435">MQLAGAGRLFAISFLIAGAVGSSSGGGEPGAVVALPFEVQYTTNHALHARDTADVELENSYVRYGQFLVNISIGNPPQPITVKIDTATADSWFFGKGSCNESRVDCLGGEFDPSASSSFTKLGYPDFHIEYVSPKDTEVDGVYFADDLRIGDGLSLKNVTMIEATKTQALTRAIMGIGFSNDSTLAQEGQWYPTVMDEMLSQGKIGRRAYGLYMGSKDATTGTILFGGYDKAKIEGDLATFPIVSGNNDFVVDLLSVGMTNGSGTYSFGDSGGNPAAEFPTTALIDAGASFLKLPPDAYAAFISGLGGAVDSSGYVDCNFGKSGSLNFVFGNSTVSTEIQVPLYDLAVPYMYTDGTYKLDSNGNKMCMLGVEESSKSSKHSIGDTFLRSAYVVFDMDERQVSIAKLKHDASGSEIVELGADGKSTKIPTSTSSASPTSTPTTMTTAAAPTATTGGASSTAPNGASQTSPNAAPILSPVTNVLGAVFLMVLLSI</sequence>
<dbReference type="PANTHER" id="PTHR47966">
    <property type="entry name" value="BETA-SITE APP-CLEAVING ENZYME, ISOFORM A-RELATED"/>
    <property type="match status" value="1"/>
</dbReference>
<protein>
    <recommendedName>
        <fullName evidence="5">Peptidase A1 domain-containing protein</fullName>
    </recommendedName>
</protein>
<keyword evidence="4" id="KW-0732">Signal</keyword>
<evidence type="ECO:0000259" key="5">
    <source>
        <dbReference type="PROSITE" id="PS51767"/>
    </source>
</evidence>
<dbReference type="Gene3D" id="2.40.70.10">
    <property type="entry name" value="Acid Proteases"/>
    <property type="match status" value="2"/>
</dbReference>
<dbReference type="InterPro" id="IPR033121">
    <property type="entry name" value="PEPTIDASE_A1"/>
</dbReference>
<dbReference type="Pfam" id="PF00026">
    <property type="entry name" value="Asp"/>
    <property type="match status" value="1"/>
</dbReference>
<dbReference type="SUPFAM" id="SSF50630">
    <property type="entry name" value="Acid proteases"/>
    <property type="match status" value="1"/>
</dbReference>
<proteinExistence type="inferred from homology"/>
<feature type="signal peptide" evidence="4">
    <location>
        <begin position="1"/>
        <end position="25"/>
    </location>
</feature>
<evidence type="ECO:0000256" key="3">
    <source>
        <dbReference type="SAM" id="MobiDB-lite"/>
    </source>
</evidence>
<dbReference type="PRINTS" id="PR00792">
    <property type="entry name" value="PEPSIN"/>
</dbReference>
<comment type="similarity">
    <text evidence="1">Belongs to the peptidase A1 family.</text>
</comment>
<evidence type="ECO:0000256" key="2">
    <source>
        <dbReference type="PIRSR" id="PIRSR601461-1"/>
    </source>
</evidence>
<dbReference type="GO" id="GO:0004190">
    <property type="term" value="F:aspartic-type endopeptidase activity"/>
    <property type="evidence" value="ECO:0007669"/>
    <property type="project" value="InterPro"/>
</dbReference>
<dbReference type="EMBL" id="JAFIMR010000016">
    <property type="protein sequence ID" value="KAI1868826.1"/>
    <property type="molecule type" value="Genomic_DNA"/>
</dbReference>
<feature type="active site" evidence="2">
    <location>
        <position position="85"/>
    </location>
</feature>
<evidence type="ECO:0000256" key="1">
    <source>
        <dbReference type="ARBA" id="ARBA00007447"/>
    </source>
</evidence>
<name>A0A9P9WLD4_9PEZI</name>
<keyword evidence="7" id="KW-1185">Reference proteome</keyword>
<evidence type="ECO:0000313" key="7">
    <source>
        <dbReference type="Proteomes" id="UP000829685"/>
    </source>
</evidence>
<feature type="region of interest" description="Disordered" evidence="3">
    <location>
        <begin position="419"/>
        <end position="468"/>
    </location>
</feature>
<reference evidence="6" key="1">
    <citation type="submission" date="2021-03" db="EMBL/GenBank/DDBJ databases">
        <title>Revisited historic fungal species revealed as producer of novel bioactive compounds through whole genome sequencing and comparative genomics.</title>
        <authorList>
            <person name="Vignolle G.A."/>
            <person name="Hochenegger N."/>
            <person name="Mach R.L."/>
            <person name="Mach-Aigner A.R."/>
            <person name="Javad Rahimi M."/>
            <person name="Salim K.A."/>
            <person name="Chan C.M."/>
            <person name="Lim L.B.L."/>
            <person name="Cai F."/>
            <person name="Druzhinina I.S."/>
            <person name="U'Ren J.M."/>
            <person name="Derntl C."/>
        </authorList>
    </citation>
    <scope>NUCLEOTIDE SEQUENCE</scope>
    <source>
        <strain evidence="6">TUCIM 5799</strain>
    </source>
</reference>
<feature type="chain" id="PRO_5040284099" description="Peptidase A1 domain-containing protein" evidence="4">
    <location>
        <begin position="26"/>
        <end position="493"/>
    </location>
</feature>
<dbReference type="InterPro" id="IPR021109">
    <property type="entry name" value="Peptidase_aspartic_dom_sf"/>
</dbReference>
<dbReference type="GO" id="GO:0006508">
    <property type="term" value="P:proteolysis"/>
    <property type="evidence" value="ECO:0007669"/>
    <property type="project" value="InterPro"/>
</dbReference>
<accession>A0A9P9WLD4</accession>
<dbReference type="InterPro" id="IPR001461">
    <property type="entry name" value="Aspartic_peptidase_A1"/>
</dbReference>
<feature type="domain" description="Peptidase A1" evidence="5">
    <location>
        <begin position="67"/>
        <end position="404"/>
    </location>
</feature>
<evidence type="ECO:0000313" key="6">
    <source>
        <dbReference type="EMBL" id="KAI1868826.1"/>
    </source>
</evidence>
<dbReference type="AlphaFoldDB" id="A0A9P9WLD4"/>
<gene>
    <name evidence="6" type="ORF">JX265_006805</name>
</gene>
<organism evidence="6 7">
    <name type="scientific">Neoarthrinium moseri</name>
    <dbReference type="NCBI Taxonomy" id="1658444"/>
    <lineage>
        <taxon>Eukaryota</taxon>
        <taxon>Fungi</taxon>
        <taxon>Dikarya</taxon>
        <taxon>Ascomycota</taxon>
        <taxon>Pezizomycotina</taxon>
        <taxon>Sordariomycetes</taxon>
        <taxon>Xylariomycetidae</taxon>
        <taxon>Amphisphaeriales</taxon>
        <taxon>Apiosporaceae</taxon>
        <taxon>Neoarthrinium</taxon>
    </lineage>
</organism>